<dbReference type="AlphaFoldDB" id="A0A6J4IVK4"/>
<feature type="compositionally biased region" description="Basic residues" evidence="1">
    <location>
        <begin position="1"/>
        <end position="14"/>
    </location>
</feature>
<name>A0A6J4IVK4_9PROT</name>
<gene>
    <name evidence="2" type="ORF">AVDCRST_MAG08-2648</name>
</gene>
<evidence type="ECO:0000256" key="1">
    <source>
        <dbReference type="SAM" id="MobiDB-lite"/>
    </source>
</evidence>
<accession>A0A6J4IVK4</accession>
<feature type="region of interest" description="Disordered" evidence="1">
    <location>
        <begin position="1"/>
        <end position="43"/>
    </location>
</feature>
<evidence type="ECO:0000313" key="2">
    <source>
        <dbReference type="EMBL" id="CAA9260334.1"/>
    </source>
</evidence>
<proteinExistence type="predicted"/>
<reference evidence="2" key="1">
    <citation type="submission" date="2020-02" db="EMBL/GenBank/DDBJ databases">
        <authorList>
            <person name="Meier V. D."/>
        </authorList>
    </citation>
    <scope>NUCLEOTIDE SEQUENCE</scope>
    <source>
        <strain evidence="2">AVDCRST_MAG08</strain>
    </source>
</reference>
<dbReference type="EMBL" id="CADCTG010000195">
    <property type="protein sequence ID" value="CAA9260334.1"/>
    <property type="molecule type" value="Genomic_DNA"/>
</dbReference>
<sequence>MPRPKKMPQRHAGRRPPQSVPPQSGAPRRRRRRRGDPGVATSRHRFVACPVIRLLDRLLAE</sequence>
<protein>
    <submittedName>
        <fullName evidence="2">Uncharacterized protein</fullName>
    </submittedName>
</protein>
<organism evidence="2">
    <name type="scientific">uncultured Acetobacteraceae bacterium</name>
    <dbReference type="NCBI Taxonomy" id="169975"/>
    <lineage>
        <taxon>Bacteria</taxon>
        <taxon>Pseudomonadati</taxon>
        <taxon>Pseudomonadota</taxon>
        <taxon>Alphaproteobacteria</taxon>
        <taxon>Acetobacterales</taxon>
        <taxon>Acetobacteraceae</taxon>
        <taxon>environmental samples</taxon>
    </lineage>
</organism>